<organism evidence="2 3">
    <name type="scientific">Cohnella fermenti</name>
    <dbReference type="NCBI Taxonomy" id="2565925"/>
    <lineage>
        <taxon>Bacteria</taxon>
        <taxon>Bacillati</taxon>
        <taxon>Bacillota</taxon>
        <taxon>Bacilli</taxon>
        <taxon>Bacillales</taxon>
        <taxon>Paenibacillaceae</taxon>
        <taxon>Cohnella</taxon>
    </lineage>
</organism>
<evidence type="ECO:0000313" key="3">
    <source>
        <dbReference type="Proteomes" id="UP000310636"/>
    </source>
</evidence>
<evidence type="ECO:0000256" key="1">
    <source>
        <dbReference type="SAM" id="MobiDB-lite"/>
    </source>
</evidence>
<dbReference type="RefSeq" id="WP_136373445.1">
    <property type="nucleotide sequence ID" value="NZ_SSOB01000057.1"/>
</dbReference>
<evidence type="ECO:0000313" key="2">
    <source>
        <dbReference type="EMBL" id="THF73360.1"/>
    </source>
</evidence>
<feature type="region of interest" description="Disordered" evidence="1">
    <location>
        <begin position="67"/>
        <end position="102"/>
    </location>
</feature>
<dbReference type="Proteomes" id="UP000310636">
    <property type="component" value="Unassembled WGS sequence"/>
</dbReference>
<gene>
    <name evidence="2" type="ORF">E6C55_29580</name>
</gene>
<dbReference type="AlphaFoldDB" id="A0A4S4BG27"/>
<keyword evidence="3" id="KW-1185">Reference proteome</keyword>
<reference evidence="2 3" key="1">
    <citation type="submission" date="2019-04" db="EMBL/GenBank/DDBJ databases">
        <title>Cohnella sp. nov. isolated from preserved vegetables.</title>
        <authorList>
            <person name="Lin S.-Y."/>
            <person name="Hung M.-H."/>
            <person name="Young C.-C."/>
        </authorList>
    </citation>
    <scope>NUCLEOTIDE SEQUENCE [LARGE SCALE GENOMIC DNA]</scope>
    <source>
        <strain evidence="2 3">CC-MHH1044</strain>
    </source>
</reference>
<dbReference type="EMBL" id="SSOB01000057">
    <property type="protein sequence ID" value="THF73360.1"/>
    <property type="molecule type" value="Genomic_DNA"/>
</dbReference>
<name>A0A4S4BG27_9BACL</name>
<proteinExistence type="predicted"/>
<sequence>MSRLDKEWEVKLELLRSIARSQEALARILESVADVTAGSEPAASAMREHVRKLADLQAALVGAVTGQRWSAPRKGVPSPPWGSRGRKGRTGEVKKRQGGLSK</sequence>
<protein>
    <submittedName>
        <fullName evidence="2">Uncharacterized protein</fullName>
    </submittedName>
</protein>
<dbReference type="OrthoDB" id="2660806at2"/>
<comment type="caution">
    <text evidence="2">The sequence shown here is derived from an EMBL/GenBank/DDBJ whole genome shotgun (WGS) entry which is preliminary data.</text>
</comment>
<accession>A0A4S4BG27</accession>